<dbReference type="SMART" id="SM00233">
    <property type="entry name" value="PH"/>
    <property type="match status" value="1"/>
</dbReference>
<dbReference type="InterPro" id="IPR001849">
    <property type="entry name" value="PH_domain"/>
</dbReference>
<evidence type="ECO:0000256" key="9">
    <source>
        <dbReference type="SAM" id="MobiDB-lite"/>
    </source>
</evidence>
<dbReference type="SUPFAM" id="SSF144000">
    <property type="entry name" value="Oxysterol-binding protein-like"/>
    <property type="match status" value="1"/>
</dbReference>
<evidence type="ECO:0000256" key="1">
    <source>
        <dbReference type="ARBA" id="ARBA00008842"/>
    </source>
</evidence>
<dbReference type="GO" id="GO:0032934">
    <property type="term" value="F:sterol binding"/>
    <property type="evidence" value="ECO:0007669"/>
    <property type="project" value="TreeGrafter"/>
</dbReference>
<dbReference type="GO" id="GO:0097038">
    <property type="term" value="C:perinuclear endoplasmic reticulum"/>
    <property type="evidence" value="ECO:0007669"/>
    <property type="project" value="TreeGrafter"/>
</dbReference>
<keyword evidence="3" id="KW-0597">Phosphoprotein</keyword>
<reference evidence="11" key="2">
    <citation type="submission" date="2020-01" db="EMBL/GenBank/DDBJ databases">
        <authorList>
            <person name="Perkins V."/>
            <person name="Lessard M.-H."/>
            <person name="Dugat-Bony E."/>
            <person name="Frenette M."/>
            <person name="Labrie S."/>
        </authorList>
    </citation>
    <scope>NUCLEOTIDE SEQUENCE</scope>
    <source>
        <strain evidence="11">LMA-70</strain>
    </source>
</reference>
<dbReference type="GO" id="GO:0120009">
    <property type="term" value="P:intermembrane lipid transfer"/>
    <property type="evidence" value="ECO:0007669"/>
    <property type="project" value="UniProtKB-ARBA"/>
</dbReference>
<dbReference type="InterPro" id="IPR002110">
    <property type="entry name" value="Ankyrin_rpt"/>
</dbReference>
<feature type="domain" description="PH" evidence="10">
    <location>
        <begin position="302"/>
        <end position="397"/>
    </location>
</feature>
<dbReference type="GO" id="GO:0005635">
    <property type="term" value="C:nuclear envelope"/>
    <property type="evidence" value="ECO:0007669"/>
    <property type="project" value="TreeGrafter"/>
</dbReference>
<dbReference type="Gene3D" id="2.40.160.120">
    <property type="match status" value="1"/>
</dbReference>
<dbReference type="PROSITE" id="PS50088">
    <property type="entry name" value="ANK_REPEAT"/>
    <property type="match status" value="2"/>
</dbReference>
<dbReference type="FunFam" id="2.40.160.120:FF:000001">
    <property type="entry name" value="Oxysterol-binding protein"/>
    <property type="match status" value="1"/>
</dbReference>
<evidence type="ECO:0000256" key="7">
    <source>
        <dbReference type="ARBA" id="ARBA00023121"/>
    </source>
</evidence>
<dbReference type="Pfam" id="PF00169">
    <property type="entry name" value="PH"/>
    <property type="match status" value="1"/>
</dbReference>
<evidence type="ECO:0000313" key="11">
    <source>
        <dbReference type="EMBL" id="KAF5104910.1"/>
    </source>
</evidence>
<feature type="compositionally biased region" description="Polar residues" evidence="9">
    <location>
        <begin position="439"/>
        <end position="454"/>
    </location>
</feature>
<feature type="repeat" description="ANK" evidence="8">
    <location>
        <begin position="98"/>
        <end position="120"/>
    </location>
</feature>
<evidence type="ECO:0000256" key="2">
    <source>
        <dbReference type="ARBA" id="ARBA00022448"/>
    </source>
</evidence>
<dbReference type="Gene3D" id="2.30.29.30">
    <property type="entry name" value="Pleckstrin-homology domain (PH domain)/Phosphotyrosine-binding domain (PTB)"/>
    <property type="match status" value="1"/>
</dbReference>
<comment type="similarity">
    <text evidence="1">Belongs to the OSBP family.</text>
</comment>
<gene>
    <name evidence="11" type="ORF">DV451_000303</name>
</gene>
<accession>A0A9P5GBW0</accession>
<evidence type="ECO:0000259" key="10">
    <source>
        <dbReference type="PROSITE" id="PS50003"/>
    </source>
</evidence>
<dbReference type="Pfam" id="PF01237">
    <property type="entry name" value="Oxysterol_BP"/>
    <property type="match status" value="1"/>
</dbReference>
<evidence type="ECO:0000256" key="4">
    <source>
        <dbReference type="ARBA" id="ARBA00022737"/>
    </source>
</evidence>
<feature type="compositionally biased region" description="Acidic residues" evidence="9">
    <location>
        <begin position="677"/>
        <end position="704"/>
    </location>
</feature>
<evidence type="ECO:0000313" key="12">
    <source>
        <dbReference type="Proteomes" id="UP000750522"/>
    </source>
</evidence>
<reference evidence="11" key="1">
    <citation type="journal article" date="2020" name="Front. Microbiol.">
        <title>Phenotypic and Genetic Characterization of the Cheese Ripening Yeast Geotrichum candidum.</title>
        <authorList>
            <person name="Perkins V."/>
            <person name="Vignola S."/>
            <person name="Lessard M.H."/>
            <person name="Plante P.L."/>
            <person name="Corbeil J."/>
            <person name="Dugat-Bony E."/>
            <person name="Frenette M."/>
            <person name="Labrie S."/>
        </authorList>
    </citation>
    <scope>NUCLEOTIDE SEQUENCE</scope>
    <source>
        <strain evidence="11">LMA-70</strain>
    </source>
</reference>
<dbReference type="PROSITE" id="PS50297">
    <property type="entry name" value="ANK_REP_REGION"/>
    <property type="match status" value="1"/>
</dbReference>
<dbReference type="CDD" id="cd13292">
    <property type="entry name" value="PH_Osh1p_Osh2p_yeast"/>
    <property type="match status" value="1"/>
</dbReference>
<dbReference type="InterPro" id="IPR037239">
    <property type="entry name" value="OSBP_sf"/>
</dbReference>
<dbReference type="PROSITE" id="PS50003">
    <property type="entry name" value="PH_DOMAIN"/>
    <property type="match status" value="1"/>
</dbReference>
<dbReference type="GO" id="GO:0005886">
    <property type="term" value="C:plasma membrane"/>
    <property type="evidence" value="ECO:0007669"/>
    <property type="project" value="TreeGrafter"/>
</dbReference>
<dbReference type="InterPro" id="IPR000648">
    <property type="entry name" value="Oxysterol-bd"/>
</dbReference>
<keyword evidence="5 8" id="KW-0040">ANK repeat</keyword>
<evidence type="ECO:0000256" key="5">
    <source>
        <dbReference type="ARBA" id="ARBA00023043"/>
    </source>
</evidence>
<dbReference type="GO" id="GO:0005829">
    <property type="term" value="C:cytosol"/>
    <property type="evidence" value="ECO:0007669"/>
    <property type="project" value="TreeGrafter"/>
</dbReference>
<name>A0A9P5GBW0_GEOCN</name>
<feature type="region of interest" description="Disordered" evidence="9">
    <location>
        <begin position="1093"/>
        <end position="1124"/>
    </location>
</feature>
<dbReference type="Pfam" id="PF12796">
    <property type="entry name" value="Ank_2"/>
    <property type="match status" value="1"/>
</dbReference>
<dbReference type="PANTHER" id="PTHR10972:SF205">
    <property type="entry name" value="OXYSTEROL-BINDING PROTEIN 1"/>
    <property type="match status" value="1"/>
</dbReference>
<dbReference type="Proteomes" id="UP000750522">
    <property type="component" value="Unassembled WGS sequence"/>
</dbReference>
<dbReference type="Gene3D" id="3.30.70.3490">
    <property type="match status" value="1"/>
</dbReference>
<feature type="compositionally biased region" description="Polar residues" evidence="9">
    <location>
        <begin position="709"/>
        <end position="718"/>
    </location>
</feature>
<evidence type="ECO:0000256" key="6">
    <source>
        <dbReference type="ARBA" id="ARBA00023055"/>
    </source>
</evidence>
<dbReference type="PANTHER" id="PTHR10972">
    <property type="entry name" value="OXYSTEROL-BINDING PROTEIN-RELATED"/>
    <property type="match status" value="1"/>
</dbReference>
<feature type="repeat" description="ANK" evidence="8">
    <location>
        <begin position="198"/>
        <end position="230"/>
    </location>
</feature>
<keyword evidence="4" id="KW-0677">Repeat</keyword>
<dbReference type="PRINTS" id="PR01415">
    <property type="entry name" value="ANKYRIN"/>
</dbReference>
<dbReference type="EMBL" id="QQZK01000003">
    <property type="protein sequence ID" value="KAF5104910.1"/>
    <property type="molecule type" value="Genomic_DNA"/>
</dbReference>
<dbReference type="FunFam" id="2.30.29.30:FF:000061">
    <property type="entry name" value="Oxysterol binding protein 1"/>
    <property type="match status" value="1"/>
</dbReference>
<keyword evidence="6" id="KW-0445">Lipid transport</keyword>
<dbReference type="GO" id="GO:0006897">
    <property type="term" value="P:endocytosis"/>
    <property type="evidence" value="ECO:0007669"/>
    <property type="project" value="TreeGrafter"/>
</dbReference>
<feature type="compositionally biased region" description="Low complexity" evidence="9">
    <location>
        <begin position="635"/>
        <end position="666"/>
    </location>
</feature>
<dbReference type="InterPro" id="IPR011993">
    <property type="entry name" value="PH-like_dom_sf"/>
</dbReference>
<evidence type="ECO:0000256" key="3">
    <source>
        <dbReference type="ARBA" id="ARBA00022553"/>
    </source>
</evidence>
<dbReference type="GO" id="GO:0030011">
    <property type="term" value="P:maintenance of cell polarity"/>
    <property type="evidence" value="ECO:0007669"/>
    <property type="project" value="TreeGrafter"/>
</dbReference>
<comment type="caution">
    <text evidence="11">The sequence shown here is derived from an EMBL/GenBank/DDBJ whole genome shotgun (WGS) entry which is preliminary data.</text>
</comment>
<evidence type="ECO:0000256" key="8">
    <source>
        <dbReference type="PROSITE-ProRule" id="PRU00023"/>
    </source>
</evidence>
<keyword evidence="7" id="KW-0446">Lipid-binding</keyword>
<organism evidence="11 12">
    <name type="scientific">Geotrichum candidum</name>
    <name type="common">Oospora lactis</name>
    <name type="synonym">Dipodascus geotrichum</name>
    <dbReference type="NCBI Taxonomy" id="1173061"/>
    <lineage>
        <taxon>Eukaryota</taxon>
        <taxon>Fungi</taxon>
        <taxon>Dikarya</taxon>
        <taxon>Ascomycota</taxon>
        <taxon>Saccharomycotina</taxon>
        <taxon>Dipodascomycetes</taxon>
        <taxon>Dipodascales</taxon>
        <taxon>Dipodascaceae</taxon>
        <taxon>Geotrichum</taxon>
    </lineage>
</organism>
<dbReference type="SUPFAM" id="SSF48403">
    <property type="entry name" value="Ankyrin repeat"/>
    <property type="match status" value="1"/>
</dbReference>
<dbReference type="SMART" id="SM00248">
    <property type="entry name" value="ANK"/>
    <property type="match status" value="3"/>
</dbReference>
<feature type="region of interest" description="Disordered" evidence="9">
    <location>
        <begin position="609"/>
        <end position="721"/>
    </location>
</feature>
<feature type="region of interest" description="Disordered" evidence="9">
    <location>
        <begin position="407"/>
        <end position="466"/>
    </location>
</feature>
<keyword evidence="2" id="KW-0813">Transport</keyword>
<dbReference type="SUPFAM" id="SSF50729">
    <property type="entry name" value="PH domain-like"/>
    <property type="match status" value="1"/>
</dbReference>
<dbReference type="GO" id="GO:0034727">
    <property type="term" value="P:piecemeal microautophagy of the nucleus"/>
    <property type="evidence" value="ECO:0007669"/>
    <property type="project" value="TreeGrafter"/>
</dbReference>
<dbReference type="Gene3D" id="1.25.40.20">
    <property type="entry name" value="Ankyrin repeat-containing domain"/>
    <property type="match status" value="2"/>
</dbReference>
<feature type="compositionally biased region" description="Polar residues" evidence="9">
    <location>
        <begin position="408"/>
        <end position="429"/>
    </location>
</feature>
<proteinExistence type="inferred from homology"/>
<dbReference type="AlphaFoldDB" id="A0A9P5GBW0"/>
<protein>
    <recommendedName>
        <fullName evidence="10">PH domain-containing protein</fullName>
    </recommendedName>
</protein>
<sequence>MTSETESQVDPKESLEANILRLKLIQAFKSSTKEQVIELIKANADQIKIDPSQGFLSASDFHALHIAVQAAPLETIKAILTTFKSAPAFDINSIEPSKGDTPLHVAARHGRSDVVMYLLSLDGINDTVTNFAGKQPVEVARTPELAAAMQVVRAQYVGKVAMEMKHYFATNDIPALEELLSNPRAATLLDINGQDPDTGSTVLHDFVKARNIPMVEFILSHGGDPFRRNSKGILPIDATKDETIKRLLRQATKSQTVMIQTPGSPQLPASVVSNGNPGIKPGDPATYYPSMDGEYPHLAGPAPSMKGFLKKWTNFTSGYKLRWFVLENGVLSYYKRQDDTESACRGAINMKQARLHLDSTEKLQFEVISKDSTKFHLKADHPVETSRWVWALTNAIQYAKDQDKLKHMQQSTGYSSPSTNQGQLTAGNASISKSSSSSHLARQITTRSASSNSRSVDEPGTGSSNVAKLVSLNHHDLNNTVDNYQSEDEDEEDDEVLYAKEAPYRDEILSASDSITIGLNSVASTIKSLRHSSEAGTLERADLDKGLVALDQAMGMINTLISQYNKHISERENFYKRKIERDQELQNLWTTTIRDMELEKDRIEGHLHKARQQRKQANKALREVTGSPSRRMSYTSATAVTTPTTEDSKQPTPSVQVSQPVTPSVVNPAVTVTANSSDEEDDDDDEESDEEFFDAVDSDDENEPEDTKPATSEPSQANEKPPIIENVLLHENRDELTAPQREVLDRILDNRSFAGYEDGPRKKLLLDDDDRPKISLWGVLKNLIGKDMTKMTLPVSFNECTNLLQRSAEDMEYTDLLEKAAGIIDDPGERLVYIAAYAASSYSSTIDRIAKPFNPLLGETFEYSRPDMGYRMFSEQVSHHPPIGALIAESPRWDFYGDSNVKSRFYGRSFDINPTGLWYLKLRPNKGAEVEEELYTFRKVTSSVVGIITGSPIVDNYGDMEIVNHTLGYKCILKFKARGWSGTHAYELKGTVVNSAGIPLWMVRGKWSDKIYAKKLNHQTAVTITNGVPESGDGSTDDAGPGSGGSAPFVIWKVHDRPKAPFNLTPFAITLNALPEHLKGWVAPTDTRYRPDQRAMEEGRYDEAAEEKRRVEEKQRAARREREQEGIEYHPRYFEKRVHDVSGQDYWAYKGNYWVLRVKKELKDKGDIF</sequence>
<dbReference type="InterPro" id="IPR036770">
    <property type="entry name" value="Ankyrin_rpt-contain_sf"/>
</dbReference>
<dbReference type="GO" id="GO:0006887">
    <property type="term" value="P:exocytosis"/>
    <property type="evidence" value="ECO:0007669"/>
    <property type="project" value="TreeGrafter"/>
</dbReference>